<keyword evidence="3 5" id="KW-0687">Ribonucleoprotein</keyword>
<organism evidence="6 7">
    <name type="scientific">Candidatus Xenolissoclinum pacificiensis L6</name>
    <dbReference type="NCBI Taxonomy" id="1401685"/>
    <lineage>
        <taxon>Bacteria</taxon>
        <taxon>Pseudomonadati</taxon>
        <taxon>Pseudomonadota</taxon>
        <taxon>Alphaproteobacteria</taxon>
        <taxon>Rickettsiales</taxon>
        <taxon>Anaplasmataceae</taxon>
        <taxon>Candidatus Xenolissoclinum</taxon>
    </lineage>
</organism>
<proteinExistence type="inferred from homology"/>
<evidence type="ECO:0000313" key="7">
    <source>
        <dbReference type="Proteomes" id="UP000018951"/>
    </source>
</evidence>
<reference evidence="6 7" key="1">
    <citation type="journal article" date="2013" name="PLoS ONE">
        <title>Bacterial endosymbiosis in a chordate host: long-term co-evolution and conservation of secondary metabolism.</title>
        <authorList>
            <person name="Kwan J.C."/>
            <person name="Schmidt E.W."/>
        </authorList>
    </citation>
    <scope>NUCLEOTIDE SEQUENCE [LARGE SCALE GENOMIC DNA]</scope>
    <source>
        <strain evidence="7">L6</strain>
    </source>
</reference>
<gene>
    <name evidence="5 6" type="primary">rpmC</name>
    <name evidence="6" type="ORF">P857_225</name>
</gene>
<keyword evidence="7" id="KW-1185">Reference proteome</keyword>
<dbReference type="InterPro" id="IPR001854">
    <property type="entry name" value="Ribosomal_uL29"/>
</dbReference>
<dbReference type="GO" id="GO:0006412">
    <property type="term" value="P:translation"/>
    <property type="evidence" value="ECO:0007669"/>
    <property type="project" value="UniProtKB-UniRule"/>
</dbReference>
<dbReference type="AlphaFoldDB" id="W2UYX2"/>
<dbReference type="InterPro" id="IPR036049">
    <property type="entry name" value="Ribosomal_uL29_sf"/>
</dbReference>
<evidence type="ECO:0000256" key="2">
    <source>
        <dbReference type="ARBA" id="ARBA00022980"/>
    </source>
</evidence>
<dbReference type="Proteomes" id="UP000018951">
    <property type="component" value="Unassembled WGS sequence"/>
</dbReference>
<name>W2UYX2_9RICK</name>
<dbReference type="Gene3D" id="1.10.287.310">
    <property type="match status" value="1"/>
</dbReference>
<dbReference type="GO" id="GO:1990904">
    <property type="term" value="C:ribonucleoprotein complex"/>
    <property type="evidence" value="ECO:0007669"/>
    <property type="project" value="UniProtKB-KW"/>
</dbReference>
<accession>W2UYX2</accession>
<evidence type="ECO:0000256" key="4">
    <source>
        <dbReference type="ARBA" id="ARBA00035204"/>
    </source>
</evidence>
<dbReference type="GO" id="GO:0003735">
    <property type="term" value="F:structural constituent of ribosome"/>
    <property type="evidence" value="ECO:0007669"/>
    <property type="project" value="InterPro"/>
</dbReference>
<comment type="similarity">
    <text evidence="1 5">Belongs to the universal ribosomal protein uL29 family.</text>
</comment>
<dbReference type="GO" id="GO:0005840">
    <property type="term" value="C:ribosome"/>
    <property type="evidence" value="ECO:0007669"/>
    <property type="project" value="UniProtKB-KW"/>
</dbReference>
<evidence type="ECO:0000256" key="3">
    <source>
        <dbReference type="ARBA" id="ARBA00023274"/>
    </source>
</evidence>
<dbReference type="HAMAP" id="MF_00374">
    <property type="entry name" value="Ribosomal_uL29"/>
    <property type="match status" value="1"/>
</dbReference>
<dbReference type="STRING" id="1401685.P857_225"/>
<dbReference type="EMBL" id="AXCJ01000005">
    <property type="protein sequence ID" value="ETO91316.1"/>
    <property type="molecule type" value="Genomic_DNA"/>
</dbReference>
<evidence type="ECO:0000256" key="1">
    <source>
        <dbReference type="ARBA" id="ARBA00009254"/>
    </source>
</evidence>
<dbReference type="Pfam" id="PF00831">
    <property type="entry name" value="Ribosomal_L29"/>
    <property type="match status" value="1"/>
</dbReference>
<evidence type="ECO:0000256" key="5">
    <source>
        <dbReference type="HAMAP-Rule" id="MF_00374"/>
    </source>
</evidence>
<dbReference type="SUPFAM" id="SSF46561">
    <property type="entry name" value="Ribosomal protein L29 (L29p)"/>
    <property type="match status" value="1"/>
</dbReference>
<evidence type="ECO:0000313" key="6">
    <source>
        <dbReference type="EMBL" id="ETO91316.1"/>
    </source>
</evidence>
<protein>
    <recommendedName>
        <fullName evidence="4 5">Large ribosomal subunit protein uL29</fullName>
    </recommendedName>
</protein>
<keyword evidence="2 5" id="KW-0689">Ribosomal protein</keyword>
<dbReference type="NCBIfam" id="TIGR00012">
    <property type="entry name" value="L29"/>
    <property type="match status" value="1"/>
</dbReference>
<comment type="caution">
    <text evidence="6">The sequence shown here is derived from an EMBL/GenBank/DDBJ whole genome shotgun (WGS) entry which is preliminary data.</text>
</comment>
<sequence>MKRVQYLKNMRDMTLQELNQELSVLLRTNFYYKWKKRIDSSESTHFVLQNRRNIARLKTIIKSRSET</sequence>